<comment type="caution">
    <text evidence="2">The sequence shown here is derived from an EMBL/GenBank/DDBJ whole genome shotgun (WGS) entry which is preliminary data.</text>
</comment>
<feature type="non-terminal residue" evidence="2">
    <location>
        <position position="1"/>
    </location>
</feature>
<evidence type="ECO:0000313" key="2">
    <source>
        <dbReference type="EMBL" id="THH12503.1"/>
    </source>
</evidence>
<evidence type="ECO:0000313" key="3">
    <source>
        <dbReference type="Proteomes" id="UP000310158"/>
    </source>
</evidence>
<dbReference type="Proteomes" id="UP000310158">
    <property type="component" value="Unassembled WGS sequence"/>
</dbReference>
<keyword evidence="3" id="KW-1185">Reference proteome</keyword>
<dbReference type="EMBL" id="SGPL01000455">
    <property type="protein sequence ID" value="THH12503.1"/>
    <property type="molecule type" value="Genomic_DNA"/>
</dbReference>
<organism evidence="2 3">
    <name type="scientific">Bondarzewia mesenterica</name>
    <dbReference type="NCBI Taxonomy" id="1095465"/>
    <lineage>
        <taxon>Eukaryota</taxon>
        <taxon>Fungi</taxon>
        <taxon>Dikarya</taxon>
        <taxon>Basidiomycota</taxon>
        <taxon>Agaricomycotina</taxon>
        <taxon>Agaricomycetes</taxon>
        <taxon>Russulales</taxon>
        <taxon>Bondarzewiaceae</taxon>
        <taxon>Bondarzewia</taxon>
    </lineage>
</organism>
<dbReference type="AlphaFoldDB" id="A0A4V3XE60"/>
<name>A0A4V3XE60_9AGAM</name>
<sequence length="87" mass="8510">LLAGDLPSNIENGDPAAPAVPGTSADAGAGADTAGPSVWDGVAWNIDLNAFGLDWEGIIAGLGMTTEGEGGAGVFDLPPFEVLQGSS</sequence>
<feature type="compositionally biased region" description="Low complexity" evidence="1">
    <location>
        <begin position="21"/>
        <end position="34"/>
    </location>
</feature>
<reference evidence="2 3" key="1">
    <citation type="submission" date="2019-02" db="EMBL/GenBank/DDBJ databases">
        <title>Genome sequencing of the rare red list fungi Bondarzewia mesenterica.</title>
        <authorList>
            <person name="Buettner E."/>
            <person name="Kellner H."/>
        </authorList>
    </citation>
    <scope>NUCLEOTIDE SEQUENCE [LARGE SCALE GENOMIC DNA]</scope>
    <source>
        <strain evidence="2 3">DSM 108281</strain>
    </source>
</reference>
<accession>A0A4V3XE60</accession>
<gene>
    <name evidence="2" type="ORF">EW146_g7626</name>
</gene>
<protein>
    <submittedName>
        <fullName evidence="2">Uncharacterized protein</fullName>
    </submittedName>
</protein>
<evidence type="ECO:0000256" key="1">
    <source>
        <dbReference type="SAM" id="MobiDB-lite"/>
    </source>
</evidence>
<proteinExistence type="predicted"/>
<feature type="region of interest" description="Disordered" evidence="1">
    <location>
        <begin position="1"/>
        <end position="34"/>
    </location>
</feature>